<accession>A0AAW8F5X7</accession>
<sequence length="45" mass="4549">MRALRAGADPDEHFVPLGPLLGHLSSGAGPLLGETPVYGVRVAPG</sequence>
<dbReference type="RefSeq" id="WP_306972416.1">
    <property type="nucleotide sequence ID" value="NZ_JAUSZV010000005.1"/>
</dbReference>
<reference evidence="1" key="1">
    <citation type="submission" date="2023-07" db="EMBL/GenBank/DDBJ databases">
        <title>Comparative genomics of wheat-associated soil bacteria to identify genetic determinants of phenazine resistance.</title>
        <authorList>
            <person name="Mouncey N."/>
        </authorList>
    </citation>
    <scope>NUCLEOTIDE SEQUENCE</scope>
    <source>
        <strain evidence="1">V4I22</strain>
    </source>
</reference>
<dbReference type="AlphaFoldDB" id="A0AAW8F5X7"/>
<gene>
    <name evidence="1" type="ORF">QFZ22_000893</name>
</gene>
<name>A0AAW8F5X7_9ACTN</name>
<protein>
    <submittedName>
        <fullName evidence="1">Uncharacterized protein</fullName>
    </submittedName>
</protein>
<evidence type="ECO:0000313" key="1">
    <source>
        <dbReference type="EMBL" id="MDQ0904908.1"/>
    </source>
</evidence>
<comment type="caution">
    <text evidence="1">The sequence shown here is derived from an EMBL/GenBank/DDBJ whole genome shotgun (WGS) entry which is preliminary data.</text>
</comment>
<proteinExistence type="predicted"/>
<dbReference type="EMBL" id="JAUSZV010000005">
    <property type="protein sequence ID" value="MDQ0904908.1"/>
    <property type="molecule type" value="Genomic_DNA"/>
</dbReference>
<dbReference type="Proteomes" id="UP001234216">
    <property type="component" value="Unassembled WGS sequence"/>
</dbReference>
<evidence type="ECO:0000313" key="2">
    <source>
        <dbReference type="Proteomes" id="UP001234216"/>
    </source>
</evidence>
<organism evidence="1 2">
    <name type="scientific">Streptomyces canus</name>
    <dbReference type="NCBI Taxonomy" id="58343"/>
    <lineage>
        <taxon>Bacteria</taxon>
        <taxon>Bacillati</taxon>
        <taxon>Actinomycetota</taxon>
        <taxon>Actinomycetes</taxon>
        <taxon>Kitasatosporales</taxon>
        <taxon>Streptomycetaceae</taxon>
        <taxon>Streptomyces</taxon>
        <taxon>Streptomyces aurantiacus group</taxon>
    </lineage>
</organism>